<proteinExistence type="inferred from homology"/>
<keyword evidence="3" id="KW-0645">Protease</keyword>
<evidence type="ECO:0000313" key="10">
    <source>
        <dbReference type="Proteomes" id="UP001161325"/>
    </source>
</evidence>
<dbReference type="SUPFAM" id="SSF53187">
    <property type="entry name" value="Zn-dependent exopeptidases"/>
    <property type="match status" value="1"/>
</dbReference>
<keyword evidence="7" id="KW-0732">Signal</keyword>
<keyword evidence="6" id="KW-0482">Metalloprotease</keyword>
<dbReference type="AlphaFoldDB" id="A0AA37QDV1"/>
<dbReference type="GO" id="GO:0004181">
    <property type="term" value="F:metallocarboxypeptidase activity"/>
    <property type="evidence" value="ECO:0007669"/>
    <property type="project" value="InterPro"/>
</dbReference>
<evidence type="ECO:0000313" key="9">
    <source>
        <dbReference type="EMBL" id="GLC28502.1"/>
    </source>
</evidence>
<dbReference type="InterPro" id="IPR000834">
    <property type="entry name" value="Peptidase_M14"/>
</dbReference>
<dbReference type="GO" id="GO:0006508">
    <property type="term" value="P:proteolysis"/>
    <property type="evidence" value="ECO:0007669"/>
    <property type="project" value="UniProtKB-KW"/>
</dbReference>
<evidence type="ECO:0000256" key="2">
    <source>
        <dbReference type="ARBA" id="ARBA00005988"/>
    </source>
</evidence>
<evidence type="ECO:0000256" key="1">
    <source>
        <dbReference type="ARBA" id="ARBA00001947"/>
    </source>
</evidence>
<dbReference type="SUPFAM" id="SSF52317">
    <property type="entry name" value="Class I glutamine amidotransferase-like"/>
    <property type="match status" value="1"/>
</dbReference>
<sequence>MSPRPTPARRPGAARVLTTALTSALTTAAAACVSLAALPDGATAQARRAAPAPRATSVATPKALLGLDVGADRVLADWGQITRYFASLPGASPMVKVDTLGRTTQGLPLIVATISSPENIRNLATIRQRQARLADPRGLSAEEQARIVAQQPAVVMITCNIHATEIASSQMAMELAHRLVTNDTLRRSLDDVVLLLVPSLNPDGQQMVTDWYRRGVGTPYEGGPLPWLYHAYVGHDNNRDWYMATQVETRLVTDLLYRRWFPAVFYDVHQQGNEGMRLSIPPHVDPINPNVDPLIVRGINHIGMEMALALEERGKTGVGDGVTYDLWWHGGARSTPTRHNMVGLLTEAASVRIATPITQKVEDLRGHPRGLPRYEQKVNFPSPWMGGTWRLRDIMDYELIAAEALVRMLSQQRDQYVRNFAQLGRKQIAAGEAGGPWAYVIPATQRDPGAAARLVEVLRIGGVEVERATAAFQANGKSYPAGSHVVKMAQPYRAHAKDLLEVQRFPKMERFPGGPQERPYDVAGWTLPFQFGVAVDEVAQRFDAPTSMVREIDVTTLRDRCGATGGGQYRVLDSRDTRSYAIAMAALARGVPMRIAQAPVALGGGATAAAGSFVLERADDAATRACTEGGTVATLPAGRTLRAAPRVGLYKPWTGNMDEGWTRWVFDQHKVAYTSVTDSIMRAGNLRARYDVLVVSDMALREAERGLAASAAPAQYTGGLGAAGTAALKAFVEAGGTLLLFDRASELASGPLGIPVRRITPNVGRGGEGGGGADADTVRVGAPVREQLYAPGSVLRTLVDTSSPITAGMSDTTAVYFTNSTTLDVSGVPGARVLSRYPARGEDILMSGFLTGASQIAGKTAAAEVPLGQGRVVMFGFRPQYRGQSIATFKMLFNAILSSPAADARPAT</sequence>
<gene>
    <name evidence="9" type="ORF">rosag_50150</name>
</gene>
<protein>
    <submittedName>
        <fullName evidence="9">Peptidase</fullName>
    </submittedName>
</protein>
<dbReference type="Pfam" id="PF00246">
    <property type="entry name" value="Peptidase_M14"/>
    <property type="match status" value="1"/>
</dbReference>
<feature type="signal peptide" evidence="7">
    <location>
        <begin position="1"/>
        <end position="36"/>
    </location>
</feature>
<dbReference type="PANTHER" id="PTHR11705">
    <property type="entry name" value="PROTEASE FAMILY M14 CARBOXYPEPTIDASE A,B"/>
    <property type="match status" value="1"/>
</dbReference>
<dbReference type="Gene3D" id="3.40.630.10">
    <property type="entry name" value="Zn peptidases"/>
    <property type="match status" value="1"/>
</dbReference>
<evidence type="ECO:0000256" key="7">
    <source>
        <dbReference type="SAM" id="SignalP"/>
    </source>
</evidence>
<keyword evidence="4" id="KW-0378">Hydrolase</keyword>
<feature type="chain" id="PRO_5041383455" evidence="7">
    <location>
        <begin position="37"/>
        <end position="908"/>
    </location>
</feature>
<evidence type="ECO:0000256" key="3">
    <source>
        <dbReference type="ARBA" id="ARBA00022670"/>
    </source>
</evidence>
<dbReference type="RefSeq" id="WP_284352899.1">
    <property type="nucleotide sequence ID" value="NZ_BRXS01000011.1"/>
</dbReference>
<dbReference type="SMART" id="SM00631">
    <property type="entry name" value="Zn_pept"/>
    <property type="match status" value="1"/>
</dbReference>
<comment type="caution">
    <text evidence="9">The sequence shown here is derived from an EMBL/GenBank/DDBJ whole genome shotgun (WGS) entry which is preliminary data.</text>
</comment>
<keyword evidence="5" id="KW-0862">Zinc</keyword>
<dbReference type="GO" id="GO:0005615">
    <property type="term" value="C:extracellular space"/>
    <property type="evidence" value="ECO:0007669"/>
    <property type="project" value="TreeGrafter"/>
</dbReference>
<dbReference type="GO" id="GO:0008270">
    <property type="term" value="F:zinc ion binding"/>
    <property type="evidence" value="ECO:0007669"/>
    <property type="project" value="InterPro"/>
</dbReference>
<dbReference type="PROSITE" id="PS51257">
    <property type="entry name" value="PROKAR_LIPOPROTEIN"/>
    <property type="match status" value="1"/>
</dbReference>
<organism evidence="9 10">
    <name type="scientific">Roseisolibacter agri</name>
    <dbReference type="NCBI Taxonomy" id="2014610"/>
    <lineage>
        <taxon>Bacteria</taxon>
        <taxon>Pseudomonadati</taxon>
        <taxon>Gemmatimonadota</taxon>
        <taxon>Gemmatimonadia</taxon>
        <taxon>Gemmatimonadales</taxon>
        <taxon>Gemmatimonadaceae</taxon>
        <taxon>Roseisolibacter</taxon>
    </lineage>
</organism>
<dbReference type="CDD" id="cd06240">
    <property type="entry name" value="M14-like"/>
    <property type="match status" value="1"/>
</dbReference>
<dbReference type="Gene3D" id="3.40.50.880">
    <property type="match status" value="1"/>
</dbReference>
<reference evidence="9" key="1">
    <citation type="submission" date="2022-08" db="EMBL/GenBank/DDBJ databases">
        <title>Draft genome sequencing of Roseisolibacter agri AW1220.</title>
        <authorList>
            <person name="Tobiishi Y."/>
            <person name="Tonouchi A."/>
        </authorList>
    </citation>
    <scope>NUCLEOTIDE SEQUENCE</scope>
    <source>
        <strain evidence="9">AW1220</strain>
    </source>
</reference>
<keyword evidence="10" id="KW-1185">Reference proteome</keyword>
<name>A0AA37QDV1_9BACT</name>
<dbReference type="Proteomes" id="UP001161325">
    <property type="component" value="Unassembled WGS sequence"/>
</dbReference>
<evidence type="ECO:0000256" key="5">
    <source>
        <dbReference type="ARBA" id="ARBA00022833"/>
    </source>
</evidence>
<feature type="domain" description="Peptidase M14" evidence="8">
    <location>
        <begin position="75"/>
        <end position="363"/>
    </location>
</feature>
<evidence type="ECO:0000256" key="6">
    <source>
        <dbReference type="ARBA" id="ARBA00023049"/>
    </source>
</evidence>
<dbReference type="EMBL" id="BRXS01000011">
    <property type="protein sequence ID" value="GLC28502.1"/>
    <property type="molecule type" value="Genomic_DNA"/>
</dbReference>
<comment type="cofactor">
    <cofactor evidence="1">
        <name>Zn(2+)</name>
        <dbReference type="ChEBI" id="CHEBI:29105"/>
    </cofactor>
</comment>
<evidence type="ECO:0000259" key="8">
    <source>
        <dbReference type="SMART" id="SM00631"/>
    </source>
</evidence>
<comment type="similarity">
    <text evidence="2">Belongs to the peptidase M14 family.</text>
</comment>
<evidence type="ECO:0000256" key="4">
    <source>
        <dbReference type="ARBA" id="ARBA00022801"/>
    </source>
</evidence>
<accession>A0AA37QDV1</accession>
<dbReference type="PANTHER" id="PTHR11705:SF143">
    <property type="entry name" value="SLL0236 PROTEIN"/>
    <property type="match status" value="1"/>
</dbReference>
<dbReference type="InterPro" id="IPR029062">
    <property type="entry name" value="Class_I_gatase-like"/>
</dbReference>